<dbReference type="Pfam" id="PF12146">
    <property type="entry name" value="Hydrolase_4"/>
    <property type="match status" value="1"/>
</dbReference>
<keyword evidence="3" id="KW-1185">Reference proteome</keyword>
<protein>
    <recommendedName>
        <fullName evidence="1">Serine aminopeptidase S33 domain-containing protein</fullName>
    </recommendedName>
</protein>
<dbReference type="InterPro" id="IPR022742">
    <property type="entry name" value="Hydrolase_4"/>
</dbReference>
<dbReference type="eggNOG" id="COG2945">
    <property type="taxonomic scope" value="Bacteria"/>
</dbReference>
<dbReference type="PANTHER" id="PTHR42103:SF2">
    <property type="entry name" value="AB HYDROLASE-1 DOMAIN-CONTAINING PROTEIN"/>
    <property type="match status" value="1"/>
</dbReference>
<name>A0A1N6IK81_9PROT</name>
<dbReference type="SUPFAM" id="SSF53474">
    <property type="entry name" value="alpha/beta-Hydrolases"/>
    <property type="match status" value="1"/>
</dbReference>
<gene>
    <name evidence="2" type="ORF">SAMN02743940_1874</name>
</gene>
<dbReference type="Gene3D" id="3.40.50.1820">
    <property type="entry name" value="alpha/beta hydrolase"/>
    <property type="match status" value="1"/>
</dbReference>
<evidence type="ECO:0000313" key="2">
    <source>
        <dbReference type="EMBL" id="SIO32383.1"/>
    </source>
</evidence>
<reference evidence="2 3" key="1">
    <citation type="submission" date="2016-12" db="EMBL/GenBank/DDBJ databases">
        <authorList>
            <person name="Song W.-J."/>
            <person name="Kurnit D.M."/>
        </authorList>
    </citation>
    <scope>NUCLEOTIDE SEQUENCE [LARGE SCALE GENOMIC DNA]</scope>
    <source>
        <strain evidence="2 3">ATCC 49181</strain>
    </source>
</reference>
<dbReference type="EMBL" id="FSRO01000001">
    <property type="protein sequence ID" value="SIO32383.1"/>
    <property type="molecule type" value="Genomic_DNA"/>
</dbReference>
<organism evidence="2 3">
    <name type="scientific">Nitrosomonas cryotolerans ATCC 49181</name>
    <dbReference type="NCBI Taxonomy" id="1131553"/>
    <lineage>
        <taxon>Bacteria</taxon>
        <taxon>Pseudomonadati</taxon>
        <taxon>Pseudomonadota</taxon>
        <taxon>Betaproteobacteria</taxon>
        <taxon>Nitrosomonadales</taxon>
        <taxon>Nitrosomonadaceae</taxon>
        <taxon>Nitrosomonas</taxon>
    </lineage>
</organism>
<dbReference type="STRING" id="44575.SAMN05216419_10359"/>
<feature type="domain" description="Serine aminopeptidase S33" evidence="1">
    <location>
        <begin position="49"/>
        <end position="142"/>
    </location>
</feature>
<proteinExistence type="predicted"/>
<dbReference type="RefSeq" id="WP_083399548.1">
    <property type="nucleotide sequence ID" value="NZ_FSRO01000001.1"/>
</dbReference>
<dbReference type="AlphaFoldDB" id="A0A1N6IK81"/>
<accession>A0A1N6IK81</accession>
<dbReference type="PANTHER" id="PTHR42103">
    <property type="entry name" value="ALPHA/BETA-HYDROLASES SUPERFAMILY PROTEIN"/>
    <property type="match status" value="1"/>
</dbReference>
<evidence type="ECO:0000313" key="3">
    <source>
        <dbReference type="Proteomes" id="UP000185062"/>
    </source>
</evidence>
<sequence length="214" mass="23398">MKSFITQRFHIEGPAGKLDTILGKPEGSQRGIAIIAHPHPLYGGTMDNKVVHTLFNTLIELGYVTAKFNFRGVGGSEGNYDQGVGEVDDVISVTQAIHKQFNNQLIHQPLILAGFSFGGAIQLLAAQRLNPQHLVLVAPSIAHLNVSPPTEQTGQTLIIHGDQDDIVPLQTILKWAEPQSLPIVVIPGAEHFFHGRLAVLKRIIHNTFSFRTSK</sequence>
<dbReference type="InterPro" id="IPR029058">
    <property type="entry name" value="AB_hydrolase_fold"/>
</dbReference>
<evidence type="ECO:0000259" key="1">
    <source>
        <dbReference type="Pfam" id="PF12146"/>
    </source>
</evidence>
<dbReference type="Proteomes" id="UP000185062">
    <property type="component" value="Unassembled WGS sequence"/>
</dbReference>